<evidence type="ECO:0000256" key="1">
    <source>
        <dbReference type="SAM" id="MobiDB-lite"/>
    </source>
</evidence>
<protein>
    <submittedName>
        <fullName evidence="2">Transcriptional regulator, TetR family protein</fullName>
    </submittedName>
</protein>
<evidence type="ECO:0000313" key="2">
    <source>
        <dbReference type="EMBL" id="EUA10470.1"/>
    </source>
</evidence>
<feature type="region of interest" description="Disordered" evidence="1">
    <location>
        <begin position="23"/>
        <end position="61"/>
    </location>
</feature>
<accession>X7YVN0</accession>
<dbReference type="EMBL" id="JAOB01000087">
    <property type="protein sequence ID" value="EUA10470.1"/>
    <property type="molecule type" value="Genomic_DNA"/>
</dbReference>
<sequence length="61" mass="6352">MLAATRQLLVEVGYQRTTIAAVPGAPGRRADDLPPLASPGGADRGCRVRSHTARAAARGDR</sequence>
<organism evidence="2">
    <name type="scientific">Mycobacterium xenopi 4042</name>
    <dbReference type="NCBI Taxonomy" id="1299334"/>
    <lineage>
        <taxon>Bacteria</taxon>
        <taxon>Bacillati</taxon>
        <taxon>Actinomycetota</taxon>
        <taxon>Actinomycetes</taxon>
        <taxon>Mycobacteriales</taxon>
        <taxon>Mycobacteriaceae</taxon>
        <taxon>Mycobacterium</taxon>
    </lineage>
</organism>
<dbReference type="AlphaFoldDB" id="X7YVN0"/>
<comment type="caution">
    <text evidence="2">The sequence shown here is derived from an EMBL/GenBank/DDBJ whole genome shotgun (WGS) entry which is preliminary data.</text>
</comment>
<name>X7YVN0_MYCXE</name>
<gene>
    <name evidence="2" type="ORF">I553_2743</name>
</gene>
<reference evidence="2" key="1">
    <citation type="submission" date="2014-01" db="EMBL/GenBank/DDBJ databases">
        <authorList>
            <person name="Brown-Elliot B."/>
            <person name="Wallace R."/>
            <person name="Lenaerts A."/>
            <person name="Ordway D."/>
            <person name="DeGroote M.A."/>
            <person name="Parker T."/>
            <person name="Sizemore C."/>
            <person name="Tallon L.J."/>
            <person name="Sadzewicz L.K."/>
            <person name="Sengamalay N."/>
            <person name="Fraser C.M."/>
            <person name="Hine E."/>
            <person name="Shefchek K.A."/>
            <person name="Das S.P."/>
            <person name="Tettelin H."/>
        </authorList>
    </citation>
    <scope>NUCLEOTIDE SEQUENCE [LARGE SCALE GENOMIC DNA]</scope>
    <source>
        <strain evidence="2">4042</strain>
    </source>
</reference>
<proteinExistence type="predicted"/>